<evidence type="ECO:0000313" key="2">
    <source>
        <dbReference type="WBParaSite" id="ES5_v2.g17127.t1"/>
    </source>
</evidence>
<dbReference type="WBParaSite" id="ES5_v2.g17127.t1">
    <property type="protein sequence ID" value="ES5_v2.g17127.t1"/>
    <property type="gene ID" value="ES5_v2.g17127"/>
</dbReference>
<sequence length="536" mass="60291">NNQAQPLNQQQQQQQQLQNNGQNQQVYGNPQTSYNSNQNSPAGVYPGSYQGQPLMDSQQNQQQQFPQASVNNNFNGGGVISPNQQSQGQPENGNLQQVSILNYANNTGLEPVAERLTITQLPNGTFINVERTQTPTQGGSNNGAPGYLPQQQPFNNNNNNNNQFQGPNTAGSSGTIYGQGNPSLNNNQQQQQQYPDGFNPQDQQTYDQSQAYPYMGVNRLNGNGLVSTGGVIMAPDNTGVPLLVNPDYLYNNFRTYQIKIIDASYNPNQFVDYQQFQQRQYYGNFVSLRTQFVNYDYNSLHILNAVHFNLDIATYPTRNQRYTLYPPALFQQYVRMLGINQNDYIVVYSRDTLGGMRYASAVWELFRIYNHTRISVLNGGLNAWRNAGYETTTNIVNPQPGNWIAGFDSLKVITFEEMVAIQPNGRCYFQETNMFNFLDTRTRIEFQQNGRLTGSKNFPINEIIQRNGTIMSVDDINIALSRSNYTRGQTSFVMGTTGPESSFGVLALAVIGETTARLYNGGLYEINQRSPYILIR</sequence>
<proteinExistence type="predicted"/>
<accession>A0AC34FIL9</accession>
<organism evidence="1 2">
    <name type="scientific">Panagrolaimus sp. ES5</name>
    <dbReference type="NCBI Taxonomy" id="591445"/>
    <lineage>
        <taxon>Eukaryota</taxon>
        <taxon>Metazoa</taxon>
        <taxon>Ecdysozoa</taxon>
        <taxon>Nematoda</taxon>
        <taxon>Chromadorea</taxon>
        <taxon>Rhabditida</taxon>
        <taxon>Tylenchina</taxon>
        <taxon>Panagrolaimomorpha</taxon>
        <taxon>Panagrolaimoidea</taxon>
        <taxon>Panagrolaimidae</taxon>
        <taxon>Panagrolaimus</taxon>
    </lineage>
</organism>
<evidence type="ECO:0000313" key="1">
    <source>
        <dbReference type="Proteomes" id="UP000887579"/>
    </source>
</evidence>
<name>A0AC34FIL9_9BILA</name>
<dbReference type="Proteomes" id="UP000887579">
    <property type="component" value="Unplaced"/>
</dbReference>
<reference evidence="2" key="1">
    <citation type="submission" date="2022-11" db="UniProtKB">
        <authorList>
            <consortium name="WormBaseParasite"/>
        </authorList>
    </citation>
    <scope>IDENTIFICATION</scope>
</reference>
<protein>
    <submittedName>
        <fullName evidence="2">Rhodanese domain-containing protein</fullName>
    </submittedName>
</protein>